<dbReference type="AlphaFoldDB" id="A0A1T5H2A6"/>
<dbReference type="InterPro" id="IPR010559">
    <property type="entry name" value="Sig_transdc_His_kin_internal"/>
</dbReference>
<feature type="transmembrane region" description="Helical" evidence="1">
    <location>
        <begin position="37"/>
        <end position="58"/>
    </location>
</feature>
<dbReference type="OrthoDB" id="927174at2"/>
<feature type="transmembrane region" description="Helical" evidence="1">
    <location>
        <begin position="79"/>
        <end position="100"/>
    </location>
</feature>
<reference evidence="4" key="1">
    <citation type="submission" date="2017-02" db="EMBL/GenBank/DDBJ databases">
        <authorList>
            <person name="Varghese N."/>
            <person name="Submissions S."/>
        </authorList>
    </citation>
    <scope>NUCLEOTIDE SEQUENCE [LARGE SCALE GENOMIC DNA]</scope>
    <source>
        <strain evidence="4">DSM 22270</strain>
    </source>
</reference>
<proteinExistence type="predicted"/>
<dbReference type="STRING" id="651661.SAMN05660293_04741"/>
<dbReference type="EMBL" id="FUZA01000008">
    <property type="protein sequence ID" value="SKC14814.1"/>
    <property type="molecule type" value="Genomic_DNA"/>
</dbReference>
<protein>
    <submittedName>
        <fullName evidence="3">Histidine kinase</fullName>
    </submittedName>
</protein>
<dbReference type="RefSeq" id="WP_082217209.1">
    <property type="nucleotide sequence ID" value="NZ_FUZA01000008.1"/>
</dbReference>
<evidence type="ECO:0000313" key="4">
    <source>
        <dbReference type="Proteomes" id="UP000190897"/>
    </source>
</evidence>
<dbReference type="PANTHER" id="PTHR34220">
    <property type="entry name" value="SENSOR HISTIDINE KINASE YPDA"/>
    <property type="match status" value="1"/>
</dbReference>
<name>A0A1T5H2A6_9BACT</name>
<keyword evidence="1" id="KW-0472">Membrane</keyword>
<keyword evidence="3" id="KW-0808">Transferase</keyword>
<feature type="domain" description="Signal transduction histidine kinase internal region" evidence="2">
    <location>
        <begin position="154"/>
        <end position="232"/>
    </location>
</feature>
<feature type="transmembrane region" description="Helical" evidence="1">
    <location>
        <begin position="106"/>
        <end position="128"/>
    </location>
</feature>
<keyword evidence="1" id="KW-1133">Transmembrane helix</keyword>
<accession>A0A1T5H2A6</accession>
<feature type="transmembrane region" description="Helical" evidence="1">
    <location>
        <begin position="12"/>
        <end position="31"/>
    </location>
</feature>
<evidence type="ECO:0000313" key="3">
    <source>
        <dbReference type="EMBL" id="SKC14814.1"/>
    </source>
</evidence>
<sequence>MVTKPILKVSNKIIWTSSVVIGLLSSVPQLASHKFVPLEAAVNAGITAAFAVIMWYFNIYMLSQKSNQPQGQKISYAKLLNSLAFGLVLMLGLAYIQQLILSHIDFGPAMLMVEVRGILINLVFYMFLNMLQQNYENQHVSMELERFRNDNLSAQYDLLKQQVNPHFLFNSLNTLKAMVETGDQQSVDFILKLANFYRYTLESRKLDLIPLKEEMDILNAYLFLQKARFEDGFIFQNKLDDTVSDTLIPPFTLQLLVENCLKHNIVSLNRPLQIRIFMEGESIVVENQVQLRKNQEDSLGVGLKNIELKYSHLLNKQVEVINGQNLFQVRLPIIYEHRNH</sequence>
<evidence type="ECO:0000256" key="1">
    <source>
        <dbReference type="SAM" id="Phobius"/>
    </source>
</evidence>
<keyword evidence="4" id="KW-1185">Reference proteome</keyword>
<dbReference type="Pfam" id="PF06580">
    <property type="entry name" value="His_kinase"/>
    <property type="match status" value="1"/>
</dbReference>
<dbReference type="PANTHER" id="PTHR34220:SF7">
    <property type="entry name" value="SENSOR HISTIDINE KINASE YPDA"/>
    <property type="match status" value="1"/>
</dbReference>
<gene>
    <name evidence="3" type="ORF">SAMN05660293_04741</name>
</gene>
<organism evidence="3 4">
    <name type="scientific">Dyadobacter psychrophilus</name>
    <dbReference type="NCBI Taxonomy" id="651661"/>
    <lineage>
        <taxon>Bacteria</taxon>
        <taxon>Pseudomonadati</taxon>
        <taxon>Bacteroidota</taxon>
        <taxon>Cytophagia</taxon>
        <taxon>Cytophagales</taxon>
        <taxon>Spirosomataceae</taxon>
        <taxon>Dyadobacter</taxon>
    </lineage>
</organism>
<dbReference type="InterPro" id="IPR050640">
    <property type="entry name" value="Bact_2-comp_sensor_kinase"/>
</dbReference>
<dbReference type="Proteomes" id="UP000190897">
    <property type="component" value="Unassembled WGS sequence"/>
</dbReference>
<keyword evidence="1" id="KW-0812">Transmembrane</keyword>
<keyword evidence="3" id="KW-0418">Kinase</keyword>
<evidence type="ECO:0000259" key="2">
    <source>
        <dbReference type="Pfam" id="PF06580"/>
    </source>
</evidence>
<dbReference type="GO" id="GO:0000155">
    <property type="term" value="F:phosphorelay sensor kinase activity"/>
    <property type="evidence" value="ECO:0007669"/>
    <property type="project" value="InterPro"/>
</dbReference>
<dbReference type="GO" id="GO:0016020">
    <property type="term" value="C:membrane"/>
    <property type="evidence" value="ECO:0007669"/>
    <property type="project" value="InterPro"/>
</dbReference>